<keyword evidence="7 9" id="KW-0503">Monooxygenase</keyword>
<comment type="pathway">
    <text evidence="2">Secondary metabolite biosynthesis.</text>
</comment>
<gene>
    <name evidence="9" type="ORF">GMOD_00001643</name>
</gene>
<evidence type="ECO:0000259" key="8">
    <source>
        <dbReference type="Pfam" id="PF01494"/>
    </source>
</evidence>
<evidence type="ECO:0000313" key="10">
    <source>
        <dbReference type="Proteomes" id="UP000265663"/>
    </source>
</evidence>
<dbReference type="PRINTS" id="PR00420">
    <property type="entry name" value="RNGMNOXGNASE"/>
</dbReference>
<evidence type="ECO:0000256" key="6">
    <source>
        <dbReference type="ARBA" id="ARBA00023002"/>
    </source>
</evidence>
<dbReference type="GO" id="GO:0004497">
    <property type="term" value="F:monooxygenase activity"/>
    <property type="evidence" value="ECO:0007669"/>
    <property type="project" value="UniProtKB-KW"/>
</dbReference>
<dbReference type="PANTHER" id="PTHR47178:SF4">
    <property type="entry name" value="FAD-DEPENDENT MONOOXYGENASE APTC"/>
    <property type="match status" value="1"/>
</dbReference>
<evidence type="ECO:0000256" key="7">
    <source>
        <dbReference type="ARBA" id="ARBA00023033"/>
    </source>
</evidence>
<reference evidence="9 10" key="1">
    <citation type="journal article" date="2014" name="PLoS ONE">
        <title>De novo Genome Assembly of the Fungal Plant Pathogen Pyrenophora semeniperda.</title>
        <authorList>
            <person name="Soliai M.M."/>
            <person name="Meyer S.E."/>
            <person name="Udall J.A."/>
            <person name="Elzinga D.E."/>
            <person name="Hermansen R.A."/>
            <person name="Bodily P.M."/>
            <person name="Hart A.A."/>
            <person name="Coleman C.E."/>
        </authorList>
    </citation>
    <scope>NUCLEOTIDE SEQUENCE [LARGE SCALE GENOMIC DNA]</scope>
    <source>
        <strain evidence="9 10">CCB06</strain>
        <tissue evidence="9">Mycelium</tissue>
    </source>
</reference>
<comment type="similarity">
    <text evidence="3">Belongs to the paxM FAD-dependent monooxygenase family.</text>
</comment>
<dbReference type="Gene3D" id="3.50.50.60">
    <property type="entry name" value="FAD/NAD(P)-binding domain"/>
    <property type="match status" value="1"/>
</dbReference>
<evidence type="ECO:0000256" key="3">
    <source>
        <dbReference type="ARBA" id="ARBA00007992"/>
    </source>
</evidence>
<accession>A0A3M7LZJ1</accession>
<dbReference type="Proteomes" id="UP000265663">
    <property type="component" value="Unassembled WGS sequence"/>
</dbReference>
<keyword evidence="6" id="KW-0560">Oxidoreductase</keyword>
<feature type="domain" description="FAD-binding" evidence="8">
    <location>
        <begin position="322"/>
        <end position="362"/>
    </location>
</feature>
<feature type="domain" description="FAD-binding" evidence="8">
    <location>
        <begin position="8"/>
        <end position="161"/>
    </location>
</feature>
<proteinExistence type="inferred from homology"/>
<evidence type="ECO:0000313" key="9">
    <source>
        <dbReference type="EMBL" id="RMZ67683.1"/>
    </source>
</evidence>
<keyword evidence="4" id="KW-0285">Flavoprotein</keyword>
<protein>
    <submittedName>
        <fullName evidence="9">FAD-dependent monooxygenase</fullName>
    </submittedName>
</protein>
<name>A0A3M7LZJ1_9PLEO</name>
<dbReference type="PANTHER" id="PTHR47178">
    <property type="entry name" value="MONOOXYGENASE, FAD-BINDING"/>
    <property type="match status" value="1"/>
</dbReference>
<sequence>MPQPPIPIIGAGLAGLTLSRCLLHHAIPSIIYEKAPKKASNNYAITLNRSTYQPLLSILKIDEADFKQRVGVGVAVDDAEREIGGGADSMGTTTVRVNRAKLEEVLREGLDIRWNFSLQSIDTTPTAGTAKTESRLHFANGEELQTAFFIGADGVHSQLRNLFLPPPASTVQVLPYVVYNGKRRVDRSVFDTEYATAGLGGGGGIVQVKHKDALFRISLDSLGRGDGGGEVVGISWTYSRPAHPSSSSSPPDPDPLFRPNRSLASALEIPEPLFAELVTMSTLLPPLLSARFTTDILKKDRILHWLMRTTATASLPVLQRLMKETGACMVGDAIHAQPILGGKGANAAMEDGVSLAEAIAAKGRAGVEGWYEERFEGWRRGVEESKGVIGEMHRVEARQAGGNL</sequence>
<evidence type="ECO:0000256" key="4">
    <source>
        <dbReference type="ARBA" id="ARBA00022630"/>
    </source>
</evidence>
<evidence type="ECO:0000256" key="5">
    <source>
        <dbReference type="ARBA" id="ARBA00022827"/>
    </source>
</evidence>
<dbReference type="AlphaFoldDB" id="A0A3M7LZJ1"/>
<keyword evidence="10" id="KW-1185">Reference proteome</keyword>
<keyword evidence="5" id="KW-0274">FAD</keyword>
<evidence type="ECO:0000256" key="2">
    <source>
        <dbReference type="ARBA" id="ARBA00005179"/>
    </source>
</evidence>
<dbReference type="SUPFAM" id="SSF51905">
    <property type="entry name" value="FAD/NAD(P)-binding domain"/>
    <property type="match status" value="1"/>
</dbReference>
<dbReference type="InterPro" id="IPR036188">
    <property type="entry name" value="FAD/NAD-bd_sf"/>
</dbReference>
<dbReference type="InterPro" id="IPR002938">
    <property type="entry name" value="FAD-bd"/>
</dbReference>
<evidence type="ECO:0000256" key="1">
    <source>
        <dbReference type="ARBA" id="ARBA00001974"/>
    </source>
</evidence>
<organism evidence="9 10">
    <name type="scientific">Pyrenophora seminiperda CCB06</name>
    <dbReference type="NCBI Taxonomy" id="1302712"/>
    <lineage>
        <taxon>Eukaryota</taxon>
        <taxon>Fungi</taxon>
        <taxon>Dikarya</taxon>
        <taxon>Ascomycota</taxon>
        <taxon>Pezizomycotina</taxon>
        <taxon>Dothideomycetes</taxon>
        <taxon>Pleosporomycetidae</taxon>
        <taxon>Pleosporales</taxon>
        <taxon>Pleosporineae</taxon>
        <taxon>Pleosporaceae</taxon>
        <taxon>Pyrenophora</taxon>
    </lineage>
</organism>
<dbReference type="OrthoDB" id="6132182at2759"/>
<dbReference type="GO" id="GO:0071949">
    <property type="term" value="F:FAD binding"/>
    <property type="evidence" value="ECO:0007669"/>
    <property type="project" value="InterPro"/>
</dbReference>
<dbReference type="EMBL" id="KE747810">
    <property type="protein sequence ID" value="RMZ67683.1"/>
    <property type="molecule type" value="Genomic_DNA"/>
</dbReference>
<comment type="cofactor">
    <cofactor evidence="1">
        <name>FAD</name>
        <dbReference type="ChEBI" id="CHEBI:57692"/>
    </cofactor>
</comment>
<dbReference type="Pfam" id="PF01494">
    <property type="entry name" value="FAD_binding_3"/>
    <property type="match status" value="2"/>
</dbReference>